<name>A0A3M3A6U7_PSEYM</name>
<dbReference type="EMBL" id="RBNL01000854">
    <property type="protein sequence ID" value="RML96088.1"/>
    <property type="molecule type" value="Genomic_DNA"/>
</dbReference>
<comment type="caution">
    <text evidence="1">The sequence shown here is derived from an EMBL/GenBank/DDBJ whole genome shotgun (WGS) entry which is preliminary data.</text>
</comment>
<proteinExistence type="predicted"/>
<dbReference type="GO" id="GO:0004386">
    <property type="term" value="F:helicase activity"/>
    <property type="evidence" value="ECO:0007669"/>
    <property type="project" value="UniProtKB-KW"/>
</dbReference>
<feature type="non-terminal residue" evidence="1">
    <location>
        <position position="1"/>
    </location>
</feature>
<reference evidence="1 2" key="1">
    <citation type="submission" date="2018-08" db="EMBL/GenBank/DDBJ databases">
        <title>Recombination of ecologically and evolutionarily significant loci maintains genetic cohesion in the Pseudomonas syringae species complex.</title>
        <authorList>
            <person name="Dillon M."/>
            <person name="Thakur S."/>
            <person name="Almeida R.N.D."/>
            <person name="Weir B.S."/>
            <person name="Guttman D.S."/>
        </authorList>
    </citation>
    <scope>NUCLEOTIDE SEQUENCE [LARGE SCALE GENOMIC DNA]</scope>
    <source>
        <strain evidence="1 2">88_10</strain>
    </source>
</reference>
<gene>
    <name evidence="1" type="ORF">APX70_03842</name>
</gene>
<dbReference type="AlphaFoldDB" id="A0A3M3A6U7"/>
<keyword evidence="1" id="KW-0347">Helicase</keyword>
<protein>
    <submittedName>
        <fullName evidence="1">Helicase</fullName>
    </submittedName>
</protein>
<keyword evidence="1" id="KW-0067">ATP-binding</keyword>
<accession>A0A3M3A6U7</accession>
<evidence type="ECO:0000313" key="2">
    <source>
        <dbReference type="Proteomes" id="UP000282378"/>
    </source>
</evidence>
<dbReference type="Proteomes" id="UP000282378">
    <property type="component" value="Unassembled WGS sequence"/>
</dbReference>
<feature type="non-terminal residue" evidence="1">
    <location>
        <position position="95"/>
    </location>
</feature>
<sequence>VDPTREVKGMLLLRTGGHVLSPIEKALVYGEKYALVQFPGSPDSYLFHMDNIEFVSPTSITDEPIFTYFRSVAAARVNNAAGDEQKKGIAENVDR</sequence>
<organism evidence="1 2">
    <name type="scientific">Pseudomonas syringae pv. maculicola</name>
    <dbReference type="NCBI Taxonomy" id="59511"/>
    <lineage>
        <taxon>Bacteria</taxon>
        <taxon>Pseudomonadati</taxon>
        <taxon>Pseudomonadota</taxon>
        <taxon>Gammaproteobacteria</taxon>
        <taxon>Pseudomonadales</taxon>
        <taxon>Pseudomonadaceae</taxon>
        <taxon>Pseudomonas</taxon>
    </lineage>
</organism>
<keyword evidence="1" id="KW-0547">Nucleotide-binding</keyword>
<keyword evidence="1" id="KW-0378">Hydrolase</keyword>
<evidence type="ECO:0000313" key="1">
    <source>
        <dbReference type="EMBL" id="RML96088.1"/>
    </source>
</evidence>